<gene>
    <name evidence="1" type="ORF">Raf01_43200</name>
</gene>
<reference evidence="1" key="1">
    <citation type="submission" date="2021-01" db="EMBL/GenBank/DDBJ databases">
        <title>Whole genome shotgun sequence of Rugosimonospora africana NBRC 104875.</title>
        <authorList>
            <person name="Komaki H."/>
            <person name="Tamura T."/>
        </authorList>
    </citation>
    <scope>NUCLEOTIDE SEQUENCE</scope>
    <source>
        <strain evidence="1">NBRC 104875</strain>
    </source>
</reference>
<organism evidence="1 2">
    <name type="scientific">Rugosimonospora africana</name>
    <dbReference type="NCBI Taxonomy" id="556532"/>
    <lineage>
        <taxon>Bacteria</taxon>
        <taxon>Bacillati</taxon>
        <taxon>Actinomycetota</taxon>
        <taxon>Actinomycetes</taxon>
        <taxon>Micromonosporales</taxon>
        <taxon>Micromonosporaceae</taxon>
        <taxon>Rugosimonospora</taxon>
    </lineage>
</organism>
<dbReference type="AlphaFoldDB" id="A0A8J3QUT2"/>
<accession>A0A8J3QUT2</accession>
<comment type="caution">
    <text evidence="1">The sequence shown here is derived from an EMBL/GenBank/DDBJ whole genome shotgun (WGS) entry which is preliminary data.</text>
</comment>
<evidence type="ECO:0000313" key="2">
    <source>
        <dbReference type="Proteomes" id="UP000642748"/>
    </source>
</evidence>
<sequence>MAASWSGALAPSGTGTAVLVATIGDPGWAGLADKLCIRLDGRSRFAVPFVSADVFPMAVRGFLRRRLAGAGRIDYRHEV</sequence>
<protein>
    <submittedName>
        <fullName evidence="1">Uncharacterized protein</fullName>
    </submittedName>
</protein>
<name>A0A8J3QUT2_9ACTN</name>
<keyword evidence="2" id="KW-1185">Reference proteome</keyword>
<dbReference type="EMBL" id="BONZ01000039">
    <property type="protein sequence ID" value="GIH16148.1"/>
    <property type="molecule type" value="Genomic_DNA"/>
</dbReference>
<dbReference type="Proteomes" id="UP000642748">
    <property type="component" value="Unassembled WGS sequence"/>
</dbReference>
<proteinExistence type="predicted"/>
<evidence type="ECO:0000313" key="1">
    <source>
        <dbReference type="EMBL" id="GIH16148.1"/>
    </source>
</evidence>